<name>A0A7U2HZQ0_PHANO</name>
<keyword evidence="2" id="KW-1185">Reference proteome</keyword>
<proteinExistence type="predicted"/>
<dbReference type="AlphaFoldDB" id="A0A7U2HZQ0"/>
<evidence type="ECO:0000313" key="2">
    <source>
        <dbReference type="Proteomes" id="UP000663193"/>
    </source>
</evidence>
<dbReference type="EMBL" id="CP069026">
    <property type="protein sequence ID" value="QRC94576.1"/>
    <property type="molecule type" value="Genomic_DNA"/>
</dbReference>
<dbReference type="OrthoDB" id="3793816at2759"/>
<dbReference type="VEuPathDB" id="FungiDB:JI435_078060"/>
<evidence type="ECO:0000313" key="1">
    <source>
        <dbReference type="EMBL" id="QRC94576.1"/>
    </source>
</evidence>
<accession>A0A7U2HZQ0</accession>
<gene>
    <name evidence="1" type="ORF">JI435_078060</name>
</gene>
<organism evidence="1 2">
    <name type="scientific">Phaeosphaeria nodorum (strain SN15 / ATCC MYA-4574 / FGSC 10173)</name>
    <name type="common">Glume blotch fungus</name>
    <name type="synonym">Parastagonospora nodorum</name>
    <dbReference type="NCBI Taxonomy" id="321614"/>
    <lineage>
        <taxon>Eukaryota</taxon>
        <taxon>Fungi</taxon>
        <taxon>Dikarya</taxon>
        <taxon>Ascomycota</taxon>
        <taxon>Pezizomycotina</taxon>
        <taxon>Dothideomycetes</taxon>
        <taxon>Pleosporomycetidae</taxon>
        <taxon>Pleosporales</taxon>
        <taxon>Pleosporineae</taxon>
        <taxon>Phaeosphaeriaceae</taxon>
        <taxon>Parastagonospora</taxon>
    </lineage>
</organism>
<reference evidence="2" key="1">
    <citation type="journal article" date="2021" name="BMC Genomics">
        <title>Chromosome-level genome assembly and manually-curated proteome of model necrotroph Parastagonospora nodorum Sn15 reveals a genome-wide trove of candidate effector homologs, and redundancy of virulence-related functions within an accessory chromosome.</title>
        <authorList>
            <person name="Bertazzoni S."/>
            <person name="Jones D.A.B."/>
            <person name="Phan H.T."/>
            <person name="Tan K.-C."/>
            <person name="Hane J.K."/>
        </authorList>
    </citation>
    <scope>NUCLEOTIDE SEQUENCE [LARGE SCALE GENOMIC DNA]</scope>
    <source>
        <strain evidence="2">SN15 / ATCC MYA-4574 / FGSC 10173)</strain>
    </source>
</reference>
<dbReference type="Proteomes" id="UP000663193">
    <property type="component" value="Chromosome 4"/>
</dbReference>
<protein>
    <submittedName>
        <fullName evidence="1">Uncharacterized protein</fullName>
    </submittedName>
</protein>
<sequence length="156" mass="18056">MASQPPHSVTELSVPNFGIQTALHQRGNIFYLVFPRAYGVLDGQKLYAQLNYSRLTESRHRFWHREGAGRDWTISFPDLMGVKPTIFRDVGVSRTVKVGSGEVEERLTEVVLDEETFCQRCAWCGKWEQSYHWSMRFIRMTDSPLFWCGVGENCQC</sequence>